<protein>
    <submittedName>
        <fullName evidence="1">Uncharacterized protein</fullName>
    </submittedName>
</protein>
<comment type="caution">
    <text evidence="1">The sequence shown here is derived from an EMBL/GenBank/DDBJ whole genome shotgun (WGS) entry which is preliminary data.</text>
</comment>
<proteinExistence type="predicted"/>
<evidence type="ECO:0000313" key="1">
    <source>
        <dbReference type="EMBL" id="KAF9447432.1"/>
    </source>
</evidence>
<name>A0A9P5XCB6_9AGAR</name>
<sequence length="203" mass="22392">MRNCCPGSASSASSTPRVASPRQDIVLLVVGPIGAENLSFGTLATHVQMPDNSTSTLNGPDLAKSVRFLEITPPSIDKQVFLIVPSQLDGEEITEGTIIQRVKEYLSDNRQDYPYVDHVLYFKETKAHYNIQLEPVSSYRSALRDICNASDSTLHEKVSLVKTVGDESGIPGRWKPLSKAQQFTFEVTENSALDIVRKIVARN</sequence>
<dbReference type="Proteomes" id="UP000807342">
    <property type="component" value="Unassembled WGS sequence"/>
</dbReference>
<dbReference type="AlphaFoldDB" id="A0A9P5XCB6"/>
<gene>
    <name evidence="1" type="ORF">P691DRAFT_802502</name>
</gene>
<reference evidence="1" key="1">
    <citation type="submission" date="2020-11" db="EMBL/GenBank/DDBJ databases">
        <authorList>
            <consortium name="DOE Joint Genome Institute"/>
            <person name="Ahrendt S."/>
            <person name="Riley R."/>
            <person name="Andreopoulos W."/>
            <person name="Labutti K."/>
            <person name="Pangilinan J."/>
            <person name="Ruiz-Duenas F.J."/>
            <person name="Barrasa J.M."/>
            <person name="Sanchez-Garcia M."/>
            <person name="Camarero S."/>
            <person name="Miyauchi S."/>
            <person name="Serrano A."/>
            <person name="Linde D."/>
            <person name="Babiker R."/>
            <person name="Drula E."/>
            <person name="Ayuso-Fernandez I."/>
            <person name="Pacheco R."/>
            <person name="Padilla G."/>
            <person name="Ferreira P."/>
            <person name="Barriuso J."/>
            <person name="Kellner H."/>
            <person name="Castanera R."/>
            <person name="Alfaro M."/>
            <person name="Ramirez L."/>
            <person name="Pisabarro A.G."/>
            <person name="Kuo A."/>
            <person name="Tritt A."/>
            <person name="Lipzen A."/>
            <person name="He G."/>
            <person name="Yan M."/>
            <person name="Ng V."/>
            <person name="Cullen D."/>
            <person name="Martin F."/>
            <person name="Rosso M.-N."/>
            <person name="Henrissat B."/>
            <person name="Hibbett D."/>
            <person name="Martinez A.T."/>
            <person name="Grigoriev I.V."/>
        </authorList>
    </citation>
    <scope>NUCLEOTIDE SEQUENCE</scope>
    <source>
        <strain evidence="1">MF-IS2</strain>
    </source>
</reference>
<accession>A0A9P5XCB6</accession>
<dbReference type="EMBL" id="MU151200">
    <property type="protein sequence ID" value="KAF9447432.1"/>
    <property type="molecule type" value="Genomic_DNA"/>
</dbReference>
<keyword evidence="2" id="KW-1185">Reference proteome</keyword>
<evidence type="ECO:0000313" key="2">
    <source>
        <dbReference type="Proteomes" id="UP000807342"/>
    </source>
</evidence>
<organism evidence="1 2">
    <name type="scientific">Macrolepiota fuliginosa MF-IS2</name>
    <dbReference type="NCBI Taxonomy" id="1400762"/>
    <lineage>
        <taxon>Eukaryota</taxon>
        <taxon>Fungi</taxon>
        <taxon>Dikarya</taxon>
        <taxon>Basidiomycota</taxon>
        <taxon>Agaricomycotina</taxon>
        <taxon>Agaricomycetes</taxon>
        <taxon>Agaricomycetidae</taxon>
        <taxon>Agaricales</taxon>
        <taxon>Agaricineae</taxon>
        <taxon>Agaricaceae</taxon>
        <taxon>Macrolepiota</taxon>
    </lineage>
</organism>